<proteinExistence type="inferred from homology"/>
<keyword evidence="3" id="KW-1185">Reference proteome</keyword>
<comment type="similarity">
    <text evidence="1">Belongs to the MYG1 family.</text>
</comment>
<evidence type="ECO:0000313" key="3">
    <source>
        <dbReference type="Proteomes" id="UP001642483"/>
    </source>
</evidence>
<accession>A0ABP0GTB5</accession>
<dbReference type="Pfam" id="PF03690">
    <property type="entry name" value="MYG1_exonuc"/>
    <property type="match status" value="1"/>
</dbReference>
<dbReference type="EMBL" id="CAWYQH010000141">
    <property type="protein sequence ID" value="CAK8694986.1"/>
    <property type="molecule type" value="Genomic_DNA"/>
</dbReference>
<gene>
    <name evidence="2" type="ORF">CVLEPA_LOCUS28297</name>
</gene>
<dbReference type="Proteomes" id="UP001642483">
    <property type="component" value="Unassembled WGS sequence"/>
</dbReference>
<dbReference type="PANTHER" id="PTHR11215">
    <property type="entry name" value="METAL DEPENDENT HYDROLASE - RELATED"/>
    <property type="match status" value="1"/>
</dbReference>
<dbReference type="InterPro" id="IPR003226">
    <property type="entry name" value="MYG1_exonuclease"/>
</dbReference>
<sequence length="338" mass="38636">MGVIDGANGTPLQIGTHNGAFHCDEVLACFMLKNLPKYKDAKIVRTRDQAKLDLCDIVVDVGGVFDVQKNRFDHHQRSFNESFHSLHPDKKWTTKLSSAGLVYCHFGEEVLRAILGQNCPDEKTLCTVYDKVYENFVEEIDAIDNGISQYDGKAKYNITTTLSSRVSYLNPSWNDENNDEYECFQEAMRMVGKEFVERVTGLVHHWLPARSIVLEALEKRFEVHESGKVIKLERFCPWKEHLFRLEETGFCGQGEIKYVLYADKTSQWRIQCVPTGRNTFENRLSLLSKWRGLRDKNLSEISGIPNCVFVHSNGFIGGNENYEGVLKMASECLQQSES</sequence>
<dbReference type="PANTHER" id="PTHR11215:SF1">
    <property type="entry name" value="MYG1 EXONUCLEASE"/>
    <property type="match status" value="1"/>
</dbReference>
<name>A0ABP0GTB5_CLALP</name>
<evidence type="ECO:0000256" key="1">
    <source>
        <dbReference type="ARBA" id="ARBA00010105"/>
    </source>
</evidence>
<comment type="caution">
    <text evidence="2">The sequence shown here is derived from an EMBL/GenBank/DDBJ whole genome shotgun (WGS) entry which is preliminary data.</text>
</comment>
<organism evidence="2 3">
    <name type="scientific">Clavelina lepadiformis</name>
    <name type="common">Light-bulb sea squirt</name>
    <name type="synonym">Ascidia lepadiformis</name>
    <dbReference type="NCBI Taxonomy" id="159417"/>
    <lineage>
        <taxon>Eukaryota</taxon>
        <taxon>Metazoa</taxon>
        <taxon>Chordata</taxon>
        <taxon>Tunicata</taxon>
        <taxon>Ascidiacea</taxon>
        <taxon>Aplousobranchia</taxon>
        <taxon>Clavelinidae</taxon>
        <taxon>Clavelina</taxon>
    </lineage>
</organism>
<protein>
    <submittedName>
        <fullName evidence="2">Uncharacterized protein</fullName>
    </submittedName>
</protein>
<evidence type="ECO:0000313" key="2">
    <source>
        <dbReference type="EMBL" id="CAK8694986.1"/>
    </source>
</evidence>
<reference evidence="2 3" key="1">
    <citation type="submission" date="2024-02" db="EMBL/GenBank/DDBJ databases">
        <authorList>
            <person name="Daric V."/>
            <person name="Darras S."/>
        </authorList>
    </citation>
    <scope>NUCLEOTIDE SEQUENCE [LARGE SCALE GENOMIC DNA]</scope>
</reference>